<dbReference type="STRING" id="448.Lery_1980"/>
<dbReference type="EMBL" id="LNYA01000032">
    <property type="protein sequence ID" value="KTC95685.1"/>
    <property type="molecule type" value="Genomic_DNA"/>
</dbReference>
<dbReference type="Proteomes" id="UP000054773">
    <property type="component" value="Unassembled WGS sequence"/>
</dbReference>
<feature type="domain" description="Methyltransferase" evidence="1">
    <location>
        <begin position="106"/>
        <end position="210"/>
    </location>
</feature>
<dbReference type="PANTHER" id="PTHR43861">
    <property type="entry name" value="TRANS-ACONITATE 2-METHYLTRANSFERASE-RELATED"/>
    <property type="match status" value="1"/>
</dbReference>
<keyword evidence="3" id="KW-1185">Reference proteome</keyword>
<evidence type="ECO:0000313" key="3">
    <source>
        <dbReference type="Proteomes" id="UP000054773"/>
    </source>
</evidence>
<dbReference type="SUPFAM" id="SSF53335">
    <property type="entry name" value="S-adenosyl-L-methionine-dependent methyltransferases"/>
    <property type="match status" value="1"/>
</dbReference>
<dbReference type="InterPro" id="IPR025714">
    <property type="entry name" value="Methyltranfer_dom"/>
</dbReference>
<dbReference type="GO" id="GO:0008168">
    <property type="term" value="F:methyltransferase activity"/>
    <property type="evidence" value="ECO:0007669"/>
    <property type="project" value="UniProtKB-KW"/>
</dbReference>
<proteinExistence type="predicted"/>
<dbReference type="Pfam" id="PF13847">
    <property type="entry name" value="Methyltransf_31"/>
    <property type="match status" value="1"/>
</dbReference>
<evidence type="ECO:0000313" key="2">
    <source>
        <dbReference type="EMBL" id="KTC95685.1"/>
    </source>
</evidence>
<organism evidence="2 3">
    <name type="scientific">Legionella erythra</name>
    <dbReference type="NCBI Taxonomy" id="448"/>
    <lineage>
        <taxon>Bacteria</taxon>
        <taxon>Pseudomonadati</taxon>
        <taxon>Pseudomonadota</taxon>
        <taxon>Gammaproteobacteria</taxon>
        <taxon>Legionellales</taxon>
        <taxon>Legionellaceae</taxon>
        <taxon>Legionella</taxon>
    </lineage>
</organism>
<evidence type="ECO:0000259" key="1">
    <source>
        <dbReference type="Pfam" id="PF13847"/>
    </source>
</evidence>
<dbReference type="AlphaFoldDB" id="A0A0W0TKG9"/>
<accession>A0A0W0TKG9</accession>
<dbReference type="PATRIC" id="fig|448.7.peg.2077"/>
<keyword evidence="2" id="KW-0808">Transferase</keyword>
<dbReference type="GO" id="GO:0032259">
    <property type="term" value="P:methylation"/>
    <property type="evidence" value="ECO:0007669"/>
    <property type="project" value="UniProtKB-KW"/>
</dbReference>
<name>A0A0W0TKG9_LEGER</name>
<dbReference type="OrthoDB" id="323463at2"/>
<reference evidence="2 3" key="1">
    <citation type="submission" date="2015-11" db="EMBL/GenBank/DDBJ databases">
        <title>Genomic analysis of 38 Legionella species identifies large and diverse effector repertoires.</title>
        <authorList>
            <person name="Burstein D."/>
            <person name="Amaro F."/>
            <person name="Zusman T."/>
            <person name="Lifshitz Z."/>
            <person name="Cohen O."/>
            <person name="Gilbert J.A."/>
            <person name="Pupko T."/>
            <person name="Shuman H.A."/>
            <person name="Segal G."/>
        </authorList>
    </citation>
    <scope>NUCLEOTIDE SEQUENCE [LARGE SCALE GENOMIC DNA]</scope>
    <source>
        <strain evidence="2 3">SE-32A-C8</strain>
    </source>
</reference>
<dbReference type="Gene3D" id="3.40.50.150">
    <property type="entry name" value="Vaccinia Virus protein VP39"/>
    <property type="match status" value="1"/>
</dbReference>
<gene>
    <name evidence="2" type="ORF">Lery_1980</name>
</gene>
<protein>
    <submittedName>
        <fullName evidence="2">Arsenite S-adenosylmethyltransferase</fullName>
    </submittedName>
</protein>
<comment type="caution">
    <text evidence="2">The sequence shown here is derived from an EMBL/GenBank/DDBJ whole genome shotgun (WGS) entry which is preliminary data.</text>
</comment>
<sequence length="345" mass="39999">MSEVCEKPISLKNIGLDTLSLPDWFSEILDLDAESKKERLTYSNGVVRFQDSISNAQQQTQEAFGFKWSQRDSFESEEMVTRTRRWLIERYAEPTPYVNSFASKPIVLDAGCGAGLSALEYWKDNFSNIHYLGIDISTAVDVCRQRFESRQVRDAAFMQANIEKLPLKPSTVDMIFSEGVMHHTDSTRNTFLSLAKLLKKKGMFLFYVYNKKGPIREFVDDYIREQLQPMNPEEGWDALRPLTKLGKLLGDLDITIDIPEEIKLLDIPAGKINLQRFFYWHVFKAYYDSKLNLEEMNHINYDWYAPKNAHRHTPEEVRGWCDEASMRIVREIVEPSGITIVAIKD</sequence>
<keyword evidence="2" id="KW-0489">Methyltransferase</keyword>
<dbReference type="InterPro" id="IPR029063">
    <property type="entry name" value="SAM-dependent_MTases_sf"/>
</dbReference>
<dbReference type="RefSeq" id="WP_082657183.1">
    <property type="nucleotide sequence ID" value="NZ_CAAAHY010000014.1"/>
</dbReference>
<dbReference type="CDD" id="cd02440">
    <property type="entry name" value="AdoMet_MTases"/>
    <property type="match status" value="1"/>
</dbReference>